<evidence type="ECO:0000256" key="9">
    <source>
        <dbReference type="ARBA" id="ARBA00051198"/>
    </source>
</evidence>
<feature type="region of interest" description="Disordered" evidence="14">
    <location>
        <begin position="370"/>
        <end position="405"/>
    </location>
</feature>
<dbReference type="EMBL" id="WNWS01000444">
    <property type="protein sequence ID" value="KAE9967678.1"/>
    <property type="molecule type" value="Genomic_DNA"/>
</dbReference>
<dbReference type="SUPFAM" id="SSF51419">
    <property type="entry name" value="PLP-binding barrel"/>
    <property type="match status" value="1"/>
</dbReference>
<accession>A0A8H3UDM7</accession>
<dbReference type="Proteomes" id="UP000447873">
    <property type="component" value="Unassembled WGS sequence"/>
</dbReference>
<dbReference type="EC" id="4.3.1.18" evidence="11"/>
<protein>
    <recommendedName>
        <fullName evidence="12">D-serine dehydratase</fullName>
        <ecNumber evidence="11">4.3.1.18</ecNumber>
    </recommendedName>
    <alternativeName>
        <fullName evidence="13">D-serine deaminase</fullName>
    </alternativeName>
</protein>
<feature type="compositionally biased region" description="Low complexity" evidence="14">
    <location>
        <begin position="378"/>
        <end position="396"/>
    </location>
</feature>
<dbReference type="PANTHER" id="PTHR28004:SF2">
    <property type="entry name" value="D-SERINE DEHYDRATASE"/>
    <property type="match status" value="1"/>
</dbReference>
<keyword evidence="4" id="KW-0216">Detoxification</keyword>
<evidence type="ECO:0000259" key="15">
    <source>
        <dbReference type="SMART" id="SM01119"/>
    </source>
</evidence>
<comment type="caution">
    <text evidence="16">The sequence shown here is derived from an EMBL/GenBank/DDBJ whole genome shotgun (WGS) entry which is preliminary data.</text>
</comment>
<proteinExistence type="inferred from homology"/>
<keyword evidence="6" id="KW-0862">Zinc</keyword>
<evidence type="ECO:0000256" key="2">
    <source>
        <dbReference type="ARBA" id="ARBA00001947"/>
    </source>
</evidence>
<keyword evidence="8" id="KW-0456">Lyase</keyword>
<dbReference type="InterPro" id="IPR029066">
    <property type="entry name" value="PLP-binding_barrel"/>
</dbReference>
<gene>
    <name evidence="16" type="ORF">EG328_008052</name>
</gene>
<dbReference type="Gene3D" id="3.20.20.10">
    <property type="entry name" value="Alanine racemase"/>
    <property type="match status" value="1"/>
</dbReference>
<dbReference type="Gene3D" id="2.40.37.20">
    <property type="entry name" value="D-serine dehydratase-like domain"/>
    <property type="match status" value="1"/>
</dbReference>
<evidence type="ECO:0000256" key="3">
    <source>
        <dbReference type="ARBA" id="ARBA00005323"/>
    </source>
</evidence>
<keyword evidence="5" id="KW-0479">Metal-binding</keyword>
<comment type="similarity">
    <text evidence="3">Belongs to the DSD1 family.</text>
</comment>
<dbReference type="AlphaFoldDB" id="A0A8H3UDM7"/>
<comment type="catalytic activity">
    <reaction evidence="9">
        <text>D-serine = pyruvate + NH4(+)</text>
        <dbReference type="Rhea" id="RHEA:13977"/>
        <dbReference type="ChEBI" id="CHEBI:15361"/>
        <dbReference type="ChEBI" id="CHEBI:28938"/>
        <dbReference type="ChEBI" id="CHEBI:35247"/>
        <dbReference type="EC" id="4.3.1.18"/>
    </reaction>
    <physiologicalReaction direction="left-to-right" evidence="9">
        <dbReference type="Rhea" id="RHEA:13978"/>
    </physiologicalReaction>
</comment>
<dbReference type="InterPro" id="IPR026956">
    <property type="entry name" value="D-ser_dehydrat-like_dom"/>
</dbReference>
<dbReference type="GO" id="GO:0009636">
    <property type="term" value="P:response to toxic substance"/>
    <property type="evidence" value="ECO:0007669"/>
    <property type="project" value="UniProtKB-KW"/>
</dbReference>
<evidence type="ECO:0000256" key="13">
    <source>
        <dbReference type="ARBA" id="ARBA00075219"/>
    </source>
</evidence>
<dbReference type="PANTHER" id="PTHR28004">
    <property type="entry name" value="ZGC:162816-RELATED"/>
    <property type="match status" value="1"/>
</dbReference>
<dbReference type="FunFam" id="3.20.20.10:FF:000016">
    <property type="entry name" value="D-serine dehydratase"/>
    <property type="match status" value="1"/>
</dbReference>
<dbReference type="InterPro" id="IPR042208">
    <property type="entry name" value="D-ser_dehydrat-like_sf"/>
</dbReference>
<keyword evidence="7" id="KW-0663">Pyridoxal phosphate</keyword>
<dbReference type="Pfam" id="PF01168">
    <property type="entry name" value="Ala_racemase_N"/>
    <property type="match status" value="1"/>
</dbReference>
<name>A0A8H3UDM7_VENIN</name>
<evidence type="ECO:0000313" key="16">
    <source>
        <dbReference type="EMBL" id="KAE9967678.1"/>
    </source>
</evidence>
<evidence type="ECO:0000256" key="10">
    <source>
        <dbReference type="ARBA" id="ARBA00055764"/>
    </source>
</evidence>
<evidence type="ECO:0000256" key="12">
    <source>
        <dbReference type="ARBA" id="ARBA00069616"/>
    </source>
</evidence>
<evidence type="ECO:0000256" key="8">
    <source>
        <dbReference type="ARBA" id="ARBA00023239"/>
    </source>
</evidence>
<dbReference type="GO" id="GO:0036088">
    <property type="term" value="P:D-serine catabolic process"/>
    <property type="evidence" value="ECO:0007669"/>
    <property type="project" value="TreeGrafter"/>
</dbReference>
<feature type="domain" description="D-serine dehydratase-like" evidence="15">
    <location>
        <begin position="326"/>
        <end position="465"/>
    </location>
</feature>
<organism evidence="16 17">
    <name type="scientific">Venturia inaequalis</name>
    <name type="common">Apple scab fungus</name>
    <dbReference type="NCBI Taxonomy" id="5025"/>
    <lineage>
        <taxon>Eukaryota</taxon>
        <taxon>Fungi</taxon>
        <taxon>Dikarya</taxon>
        <taxon>Ascomycota</taxon>
        <taxon>Pezizomycotina</taxon>
        <taxon>Dothideomycetes</taxon>
        <taxon>Pleosporomycetidae</taxon>
        <taxon>Venturiales</taxon>
        <taxon>Venturiaceae</taxon>
        <taxon>Venturia</taxon>
    </lineage>
</organism>
<evidence type="ECO:0000256" key="11">
    <source>
        <dbReference type="ARBA" id="ARBA00066349"/>
    </source>
</evidence>
<evidence type="ECO:0000256" key="6">
    <source>
        <dbReference type="ARBA" id="ARBA00022833"/>
    </source>
</evidence>
<reference evidence="16 17" key="1">
    <citation type="submission" date="2018-12" db="EMBL/GenBank/DDBJ databases">
        <title>Venturia inaequalis Genome Resource.</title>
        <authorList>
            <person name="Lichtner F.J."/>
        </authorList>
    </citation>
    <scope>NUCLEOTIDE SEQUENCE [LARGE SCALE GENOMIC DNA]</scope>
    <source>
        <strain evidence="16 17">120213</strain>
    </source>
</reference>
<comment type="function">
    <text evidence="10">Catalyzes the conversion of D-serine to pyruvate and ammonia. May play a role in D-serine detoxification.</text>
</comment>
<dbReference type="InterPro" id="IPR001608">
    <property type="entry name" value="Ala_racemase_N"/>
</dbReference>
<dbReference type="SMART" id="SM01119">
    <property type="entry name" value="D-ser_dehydrat"/>
    <property type="match status" value="1"/>
</dbReference>
<evidence type="ECO:0000256" key="1">
    <source>
        <dbReference type="ARBA" id="ARBA00001933"/>
    </source>
</evidence>
<evidence type="ECO:0000256" key="4">
    <source>
        <dbReference type="ARBA" id="ARBA00022575"/>
    </source>
</evidence>
<comment type="cofactor">
    <cofactor evidence="2">
        <name>Zn(2+)</name>
        <dbReference type="ChEBI" id="CHEBI:29105"/>
    </cofactor>
</comment>
<dbReference type="GO" id="GO:0046872">
    <property type="term" value="F:metal ion binding"/>
    <property type="evidence" value="ECO:0007669"/>
    <property type="project" value="UniProtKB-KW"/>
</dbReference>
<evidence type="ECO:0000256" key="14">
    <source>
        <dbReference type="SAM" id="MobiDB-lite"/>
    </source>
</evidence>
<dbReference type="InterPro" id="IPR051466">
    <property type="entry name" value="D-amino_acid_metab_enzyme"/>
</dbReference>
<evidence type="ECO:0000256" key="5">
    <source>
        <dbReference type="ARBA" id="ARBA00022723"/>
    </source>
</evidence>
<dbReference type="Pfam" id="PF14031">
    <property type="entry name" value="D-ser_dehydrat"/>
    <property type="match status" value="1"/>
</dbReference>
<dbReference type="GO" id="GO:0008721">
    <property type="term" value="F:D-serine ammonia-lyase activity"/>
    <property type="evidence" value="ECO:0007669"/>
    <property type="project" value="UniProtKB-EC"/>
</dbReference>
<evidence type="ECO:0000256" key="7">
    <source>
        <dbReference type="ARBA" id="ARBA00022898"/>
    </source>
</evidence>
<comment type="cofactor">
    <cofactor evidence="1">
        <name>pyridoxal 5'-phosphate</name>
        <dbReference type="ChEBI" id="CHEBI:597326"/>
    </cofactor>
</comment>
<evidence type="ECO:0000313" key="17">
    <source>
        <dbReference type="Proteomes" id="UP000447873"/>
    </source>
</evidence>
<sequence length="484" mass="52054">MSTISSSLLYQIPSSAALKAQYVGQKLKDIQAPAAIIDLAVVKKNCNLMLEAAESLKVQFRAHVKTHKTSELAQLQAGESGPVRLIVSTIPELEHMIPWLLEVIKQGRVVDVLYGVPCSPSSLPRLAKLAHVLGSSKHISLMVDHVETLSFISRSSPLWPGGPIRIFVKIDTGYHRSGVTFDSSQLNAISTALSKPETKEQISLLGLYSHLGHSYAFNTPTEAIQGLLTELTSLAKATTTIQQTHGPLVLSVGATPTATAAQTLSSPSPLTDPAQKETADSLHTHLSHLKSKGLIPELHAGVYPVLDMQQLATHSRTTNLTPSDIGLTILAEVSSLYPDRATPEALISAGSLVLGREPCKSYPGWGVVTPWPNPTDPNPTDSNTNATNANTTTNPIPTSPPPYYSEDSKTGWIVGRVSQEHGILTWQSPTGSPVSRELVIGQKVMIWPNHACVAGSGFGWYFVVDSESGDGDVVRDVWVRCRGW</sequence>